<evidence type="ECO:0000313" key="3">
    <source>
        <dbReference type="Proteomes" id="UP000324222"/>
    </source>
</evidence>
<organism evidence="2 3">
    <name type="scientific">Portunus trituberculatus</name>
    <name type="common">Swimming crab</name>
    <name type="synonym">Neptunus trituberculatus</name>
    <dbReference type="NCBI Taxonomy" id="210409"/>
    <lineage>
        <taxon>Eukaryota</taxon>
        <taxon>Metazoa</taxon>
        <taxon>Ecdysozoa</taxon>
        <taxon>Arthropoda</taxon>
        <taxon>Crustacea</taxon>
        <taxon>Multicrustacea</taxon>
        <taxon>Malacostraca</taxon>
        <taxon>Eumalacostraca</taxon>
        <taxon>Eucarida</taxon>
        <taxon>Decapoda</taxon>
        <taxon>Pleocyemata</taxon>
        <taxon>Brachyura</taxon>
        <taxon>Eubrachyura</taxon>
        <taxon>Portunoidea</taxon>
        <taxon>Portunidae</taxon>
        <taxon>Portuninae</taxon>
        <taxon>Portunus</taxon>
    </lineage>
</organism>
<evidence type="ECO:0000256" key="1">
    <source>
        <dbReference type="SAM" id="MobiDB-lite"/>
    </source>
</evidence>
<feature type="region of interest" description="Disordered" evidence="1">
    <location>
        <begin position="66"/>
        <end position="125"/>
    </location>
</feature>
<feature type="compositionally biased region" description="Basic and acidic residues" evidence="1">
    <location>
        <begin position="82"/>
        <end position="112"/>
    </location>
</feature>
<proteinExistence type="predicted"/>
<accession>A0A5B7G6F5</accession>
<evidence type="ECO:0000313" key="2">
    <source>
        <dbReference type="EMBL" id="MPC52134.1"/>
    </source>
</evidence>
<dbReference type="Proteomes" id="UP000324222">
    <property type="component" value="Unassembled WGS sequence"/>
</dbReference>
<name>A0A5B7G6F5_PORTR</name>
<protein>
    <submittedName>
        <fullName evidence="2">Uncharacterized protein</fullName>
    </submittedName>
</protein>
<keyword evidence="3" id="KW-1185">Reference proteome</keyword>
<sequence length="125" mass="13808">MGITDQKGTAAGYSAAREGRNKVVGLRSWSREGLKGSGEGWEENYSCGLPSLLGYLFARHARPTASVRRELSSAARKQVRKNGGDKERGQTKRTETGRKEEGKGSKEMEKSRKVGKKRKLIAIRI</sequence>
<reference evidence="2 3" key="1">
    <citation type="submission" date="2019-05" db="EMBL/GenBank/DDBJ databases">
        <title>Another draft genome of Portunus trituberculatus and its Hox gene families provides insights of decapod evolution.</title>
        <authorList>
            <person name="Jeong J.-H."/>
            <person name="Song I."/>
            <person name="Kim S."/>
            <person name="Choi T."/>
            <person name="Kim D."/>
            <person name="Ryu S."/>
            <person name="Kim W."/>
        </authorList>
    </citation>
    <scope>NUCLEOTIDE SEQUENCE [LARGE SCALE GENOMIC DNA]</scope>
    <source>
        <tissue evidence="2">Muscle</tissue>
    </source>
</reference>
<dbReference type="EMBL" id="VSRR010010645">
    <property type="protein sequence ID" value="MPC52134.1"/>
    <property type="molecule type" value="Genomic_DNA"/>
</dbReference>
<feature type="compositionally biased region" description="Basic residues" evidence="1">
    <location>
        <begin position="113"/>
        <end position="125"/>
    </location>
</feature>
<dbReference type="AlphaFoldDB" id="A0A5B7G6F5"/>
<gene>
    <name evidence="2" type="ORF">E2C01_045995</name>
</gene>
<comment type="caution">
    <text evidence="2">The sequence shown here is derived from an EMBL/GenBank/DDBJ whole genome shotgun (WGS) entry which is preliminary data.</text>
</comment>